<comment type="caution">
    <text evidence="2">The sequence shown here is derived from an EMBL/GenBank/DDBJ whole genome shotgun (WGS) entry which is preliminary data.</text>
</comment>
<evidence type="ECO:0000259" key="1">
    <source>
        <dbReference type="Pfam" id="PF12728"/>
    </source>
</evidence>
<accession>A0ABW2RXR5</accession>
<dbReference type="EMBL" id="JBHTCS010000014">
    <property type="protein sequence ID" value="MFC7448662.1"/>
    <property type="molecule type" value="Genomic_DNA"/>
</dbReference>
<keyword evidence="3" id="KW-1185">Reference proteome</keyword>
<feature type="domain" description="Helix-turn-helix" evidence="1">
    <location>
        <begin position="13"/>
        <end position="62"/>
    </location>
</feature>
<reference evidence="3" key="1">
    <citation type="journal article" date="2019" name="Int. J. Syst. Evol. Microbiol.">
        <title>The Global Catalogue of Microorganisms (GCM) 10K type strain sequencing project: providing services to taxonomists for standard genome sequencing and annotation.</title>
        <authorList>
            <consortium name="The Broad Institute Genomics Platform"/>
            <consortium name="The Broad Institute Genome Sequencing Center for Infectious Disease"/>
            <person name="Wu L."/>
            <person name="Ma J."/>
        </authorList>
    </citation>
    <scope>NUCLEOTIDE SEQUENCE [LARGE SCALE GENOMIC DNA]</scope>
    <source>
        <strain evidence="3">ICMP 19430</strain>
    </source>
</reference>
<gene>
    <name evidence="2" type="ORF">ACFQS9_12260</name>
</gene>
<proteinExistence type="predicted"/>
<dbReference type="InterPro" id="IPR041657">
    <property type="entry name" value="HTH_17"/>
</dbReference>
<dbReference type="SUPFAM" id="SSF46955">
    <property type="entry name" value="Putative DNA-binding domain"/>
    <property type="match status" value="1"/>
</dbReference>
<evidence type="ECO:0000313" key="2">
    <source>
        <dbReference type="EMBL" id="MFC7448662.1"/>
    </source>
</evidence>
<name>A0ABW2RXR5_9NOCA</name>
<evidence type="ECO:0000313" key="3">
    <source>
        <dbReference type="Proteomes" id="UP001596484"/>
    </source>
</evidence>
<protein>
    <submittedName>
        <fullName evidence="2">Helix-turn-helix transcriptional regulator</fullName>
    </submittedName>
</protein>
<organism evidence="2 3">
    <name type="scientific">Rhodococcus daqingensis</name>
    <dbReference type="NCBI Taxonomy" id="2479363"/>
    <lineage>
        <taxon>Bacteria</taxon>
        <taxon>Bacillati</taxon>
        <taxon>Actinomycetota</taxon>
        <taxon>Actinomycetes</taxon>
        <taxon>Mycobacteriales</taxon>
        <taxon>Nocardiaceae</taxon>
        <taxon>Rhodococcus</taxon>
    </lineage>
</organism>
<sequence>MMSTANEATTTEFMTTDDVARERRISVNTLRYWRMTNVGPESFKLGRRVMYRRSEVEAWCAAQESASRRGGGSAA</sequence>
<dbReference type="InterPro" id="IPR009061">
    <property type="entry name" value="DNA-bd_dom_put_sf"/>
</dbReference>
<dbReference type="Proteomes" id="UP001596484">
    <property type="component" value="Unassembled WGS sequence"/>
</dbReference>
<dbReference type="Pfam" id="PF12728">
    <property type="entry name" value="HTH_17"/>
    <property type="match status" value="1"/>
</dbReference>
<dbReference type="RefSeq" id="WP_378404963.1">
    <property type="nucleotide sequence ID" value="NZ_JBHTCS010000014.1"/>
</dbReference>